<dbReference type="PROSITE" id="PS50011">
    <property type="entry name" value="PROTEIN_KINASE_DOM"/>
    <property type="match status" value="1"/>
</dbReference>
<reference evidence="2" key="1">
    <citation type="submission" date="2020-05" db="UniProtKB">
        <authorList>
            <consortium name="EnsemblMetazoa"/>
        </authorList>
    </citation>
    <scope>IDENTIFICATION</scope>
    <source>
        <strain evidence="2">BB02</strain>
    </source>
</reference>
<dbReference type="PANTHER" id="PTHR24362:SF309">
    <property type="entry name" value="PROTEIN KINASE DOMAIN-CONTAINING PROTEIN"/>
    <property type="match status" value="1"/>
</dbReference>
<dbReference type="PANTHER" id="PTHR24362">
    <property type="entry name" value="SERINE/THREONINE-PROTEIN KINASE NEK"/>
    <property type="match status" value="1"/>
</dbReference>
<dbReference type="CDD" id="cd00180">
    <property type="entry name" value="PKc"/>
    <property type="match status" value="1"/>
</dbReference>
<dbReference type="Proteomes" id="UP000076420">
    <property type="component" value="Unassembled WGS sequence"/>
</dbReference>
<dbReference type="InterPro" id="IPR008271">
    <property type="entry name" value="Ser/Thr_kinase_AS"/>
</dbReference>
<dbReference type="GO" id="GO:0004672">
    <property type="term" value="F:protein kinase activity"/>
    <property type="evidence" value="ECO:0007669"/>
    <property type="project" value="InterPro"/>
</dbReference>
<dbReference type="AlphaFoldDB" id="A0A2C9L8I4"/>
<dbReference type="Gene3D" id="1.10.510.10">
    <property type="entry name" value="Transferase(Phosphotransferase) domain 1"/>
    <property type="match status" value="1"/>
</dbReference>
<dbReference type="SUPFAM" id="SSF56112">
    <property type="entry name" value="Protein kinase-like (PK-like)"/>
    <property type="match status" value="1"/>
</dbReference>
<accession>A0A2C9L8I4</accession>
<organism evidence="2 3">
    <name type="scientific">Biomphalaria glabrata</name>
    <name type="common">Bloodfluke planorb</name>
    <name type="synonym">Freshwater snail</name>
    <dbReference type="NCBI Taxonomy" id="6526"/>
    <lineage>
        <taxon>Eukaryota</taxon>
        <taxon>Metazoa</taxon>
        <taxon>Spiralia</taxon>
        <taxon>Lophotrochozoa</taxon>
        <taxon>Mollusca</taxon>
        <taxon>Gastropoda</taxon>
        <taxon>Heterobranchia</taxon>
        <taxon>Euthyneura</taxon>
        <taxon>Panpulmonata</taxon>
        <taxon>Hygrophila</taxon>
        <taxon>Lymnaeoidea</taxon>
        <taxon>Planorbidae</taxon>
        <taxon>Biomphalaria</taxon>
    </lineage>
</organism>
<dbReference type="EnsemblMetazoa" id="BGLB028307-RA">
    <property type="protein sequence ID" value="BGLB028307-PA"/>
    <property type="gene ID" value="BGLB028307"/>
</dbReference>
<dbReference type="InterPro" id="IPR011009">
    <property type="entry name" value="Kinase-like_dom_sf"/>
</dbReference>
<evidence type="ECO:0000259" key="1">
    <source>
        <dbReference type="PROSITE" id="PS50011"/>
    </source>
</evidence>
<feature type="domain" description="Protein kinase" evidence="1">
    <location>
        <begin position="1"/>
        <end position="155"/>
    </location>
</feature>
<protein>
    <recommendedName>
        <fullName evidence="1">Protein kinase domain-containing protein</fullName>
    </recommendedName>
</protein>
<dbReference type="VEuPathDB" id="VectorBase:BGLAX_038337"/>
<dbReference type="STRING" id="6526.A0A2C9L8I4"/>
<dbReference type="Pfam" id="PF00069">
    <property type="entry name" value="Pkinase"/>
    <property type="match status" value="1"/>
</dbReference>
<dbReference type="VEuPathDB" id="VectorBase:BGLB028307"/>
<dbReference type="KEGG" id="bgt:106079638"/>
<gene>
    <name evidence="2" type="primary">106079638</name>
</gene>
<dbReference type="PROSITE" id="PS00108">
    <property type="entry name" value="PROTEIN_KINASE_ST"/>
    <property type="match status" value="1"/>
</dbReference>
<dbReference type="InterPro" id="IPR000719">
    <property type="entry name" value="Prot_kinase_dom"/>
</dbReference>
<name>A0A2C9L8I4_BIOGL</name>
<proteinExistence type="predicted"/>
<dbReference type="GO" id="GO:0005524">
    <property type="term" value="F:ATP binding"/>
    <property type="evidence" value="ECO:0007669"/>
    <property type="project" value="InterPro"/>
</dbReference>
<sequence length="155" mass="18265">MNQYLTVYINFKVDKELCQAIKYLHQKYIVHCDIKLSNILLDDDSNLILSDFGLSRALPNPNVEIFQYFETLLYRAPETYSDLRVNPFKVDMYAYGITCWSILLKRRPARVNFVDIINADLNVPFVYKRMVTSLLVRDPVYRPTANKVLEMIEQM</sequence>
<evidence type="ECO:0000313" key="2">
    <source>
        <dbReference type="EnsemblMetazoa" id="BGLB028307-PA"/>
    </source>
</evidence>
<dbReference type="SMART" id="SM00220">
    <property type="entry name" value="S_TKc"/>
    <property type="match status" value="1"/>
</dbReference>
<evidence type="ECO:0000313" key="3">
    <source>
        <dbReference type="Proteomes" id="UP000076420"/>
    </source>
</evidence>